<keyword evidence="2" id="KW-1185">Reference proteome</keyword>
<evidence type="ECO:0000313" key="1">
    <source>
        <dbReference type="EMBL" id="PIH05712.1"/>
    </source>
</evidence>
<name>A0A2G7HMV2_9CLOT</name>
<dbReference type="EMBL" id="PEIK01000002">
    <property type="protein sequence ID" value="PIH05712.1"/>
    <property type="molecule type" value="Genomic_DNA"/>
</dbReference>
<proteinExistence type="predicted"/>
<reference evidence="1 2" key="1">
    <citation type="submission" date="2017-10" db="EMBL/GenBank/DDBJ databases">
        <title>Reclassification of Eubacterium combesii and discrepancies in the nomenclature of botulinum neurotoxin producing clostridia. Request for an Opinion.</title>
        <authorList>
            <person name="Dobritsa A.P."/>
            <person name="Kutumbaka K.K."/>
            <person name="Samadpour M."/>
        </authorList>
    </citation>
    <scope>NUCLEOTIDE SEQUENCE [LARGE SCALE GENOMIC DNA]</scope>
    <source>
        <strain evidence="1 2">DSM 20696</strain>
    </source>
</reference>
<evidence type="ECO:0000313" key="2">
    <source>
        <dbReference type="Proteomes" id="UP000231322"/>
    </source>
</evidence>
<organism evidence="1 2">
    <name type="scientific">Clostridium combesii</name>
    <dbReference type="NCBI Taxonomy" id="39481"/>
    <lineage>
        <taxon>Bacteria</taxon>
        <taxon>Bacillati</taxon>
        <taxon>Bacillota</taxon>
        <taxon>Clostridia</taxon>
        <taxon>Eubacteriales</taxon>
        <taxon>Clostridiaceae</taxon>
        <taxon>Clostridium</taxon>
    </lineage>
</organism>
<protein>
    <submittedName>
        <fullName evidence="1">Uncharacterized protein</fullName>
    </submittedName>
</protein>
<accession>A0A2G7HMV2</accession>
<dbReference type="Proteomes" id="UP000231322">
    <property type="component" value="Unassembled WGS sequence"/>
</dbReference>
<comment type="caution">
    <text evidence="1">The sequence shown here is derived from an EMBL/GenBank/DDBJ whole genome shotgun (WGS) entry which is preliminary data.</text>
</comment>
<gene>
    <name evidence="1" type="ORF">CS538_04275</name>
</gene>
<dbReference type="AlphaFoldDB" id="A0A2G7HMV2"/>
<sequence length="60" mass="7490">MYSIKYYLRYIKSKVLWETIYDKFFIQKTIKKSFINLKKLIILMKKIHINCLNFKKNILK</sequence>